<dbReference type="EMBL" id="VCGU01000004">
    <property type="protein sequence ID" value="TRY76369.1"/>
    <property type="molecule type" value="Genomic_DNA"/>
</dbReference>
<keyword evidence="2" id="KW-1133">Transmembrane helix</keyword>
<reference evidence="3 4" key="1">
    <citation type="journal article" date="2018" name="Nat. Ecol. Evol.">
        <title>Genomic signatures of mitonuclear coevolution across populations of Tigriopus californicus.</title>
        <authorList>
            <person name="Barreto F.S."/>
            <person name="Watson E.T."/>
            <person name="Lima T.G."/>
            <person name="Willett C.S."/>
            <person name="Edmands S."/>
            <person name="Li W."/>
            <person name="Burton R.S."/>
        </authorList>
    </citation>
    <scope>NUCLEOTIDE SEQUENCE [LARGE SCALE GENOMIC DNA]</scope>
    <source>
        <strain evidence="3 4">San Diego</strain>
    </source>
</reference>
<dbReference type="AlphaFoldDB" id="A0A553PFC1"/>
<evidence type="ECO:0000313" key="3">
    <source>
        <dbReference type="EMBL" id="TRY76369.1"/>
    </source>
</evidence>
<accession>A0A553PFC1</accession>
<evidence type="ECO:0000313" key="4">
    <source>
        <dbReference type="Proteomes" id="UP000318571"/>
    </source>
</evidence>
<proteinExistence type="predicted"/>
<dbReference type="Proteomes" id="UP000318571">
    <property type="component" value="Chromosome 5"/>
</dbReference>
<evidence type="ECO:0000256" key="2">
    <source>
        <dbReference type="SAM" id="Phobius"/>
    </source>
</evidence>
<gene>
    <name evidence="3" type="ORF">TCAL_15925</name>
</gene>
<feature type="region of interest" description="Disordered" evidence="1">
    <location>
        <begin position="38"/>
        <end position="83"/>
    </location>
</feature>
<feature type="compositionally biased region" description="Basic and acidic residues" evidence="1">
    <location>
        <begin position="38"/>
        <end position="62"/>
    </location>
</feature>
<feature type="transmembrane region" description="Helical" evidence="2">
    <location>
        <begin position="12"/>
        <end position="31"/>
    </location>
</feature>
<protein>
    <submittedName>
        <fullName evidence="3">Uncharacterized protein</fullName>
    </submittedName>
</protein>
<evidence type="ECO:0000256" key="1">
    <source>
        <dbReference type="SAM" id="MobiDB-lite"/>
    </source>
</evidence>
<name>A0A553PFC1_TIGCA</name>
<keyword evidence="4" id="KW-1185">Reference proteome</keyword>
<organism evidence="3 4">
    <name type="scientific">Tigriopus californicus</name>
    <name type="common">Marine copepod</name>
    <dbReference type="NCBI Taxonomy" id="6832"/>
    <lineage>
        <taxon>Eukaryota</taxon>
        <taxon>Metazoa</taxon>
        <taxon>Ecdysozoa</taxon>
        <taxon>Arthropoda</taxon>
        <taxon>Crustacea</taxon>
        <taxon>Multicrustacea</taxon>
        <taxon>Hexanauplia</taxon>
        <taxon>Copepoda</taxon>
        <taxon>Harpacticoida</taxon>
        <taxon>Harpacticidae</taxon>
        <taxon>Tigriopus</taxon>
    </lineage>
</organism>
<sequence>MNGHEHLSYTRCVILLLVCLGFIGLMCAVRVEGRIPHKTNHHDSRGDYALKSRYRDPPDGSRHSSISGMVQSQRRRRTRHGGVCGSETSSNLFHREEFWIRNKCHNGFLSVLENETKARVVAYSSGNFSQHHSAVKVIKETFKCPGDRFQGPVQTRIYHPKSNKYVCFNRRGRVRAVVSLSLLYPLHLVRVYDQSCQCKRIGIKDAVEFECLDISA</sequence>
<comment type="caution">
    <text evidence="3">The sequence shown here is derived from an EMBL/GenBank/DDBJ whole genome shotgun (WGS) entry which is preliminary data.</text>
</comment>
<feature type="compositionally biased region" description="Polar residues" evidence="1">
    <location>
        <begin position="63"/>
        <end position="72"/>
    </location>
</feature>
<keyword evidence="2" id="KW-0812">Transmembrane</keyword>
<keyword evidence="2" id="KW-0472">Membrane</keyword>